<keyword evidence="4" id="KW-1185">Reference proteome</keyword>
<proteinExistence type="predicted"/>
<gene>
    <name evidence="3" type="ORF">AAF712_004019</name>
</gene>
<feature type="region of interest" description="Disordered" evidence="2">
    <location>
        <begin position="225"/>
        <end position="250"/>
    </location>
</feature>
<evidence type="ECO:0000313" key="3">
    <source>
        <dbReference type="EMBL" id="KAL0069025.1"/>
    </source>
</evidence>
<keyword evidence="1" id="KW-0175">Coiled coil</keyword>
<protein>
    <submittedName>
        <fullName evidence="3">Uncharacterized protein</fullName>
    </submittedName>
</protein>
<comment type="caution">
    <text evidence="3">The sequence shown here is derived from an EMBL/GenBank/DDBJ whole genome shotgun (WGS) entry which is preliminary data.</text>
</comment>
<feature type="compositionally biased region" description="Basic residues" evidence="2">
    <location>
        <begin position="227"/>
        <end position="236"/>
    </location>
</feature>
<dbReference type="EMBL" id="JBBXMP010000015">
    <property type="protein sequence ID" value="KAL0069025.1"/>
    <property type="molecule type" value="Genomic_DNA"/>
</dbReference>
<name>A0ABR3A656_9AGAR</name>
<sequence>MDRHFVTPISRDGFSCIGNCFYVEVEGNRVEREGSTRLHWLLTYTPPAGPVLTKKGTVAKRQPAPHKDSPGWFYCAQLLHYGLKPLKTKAPAKKQLLAAFDKDGVLHVPENILQIERELKAEYQSANAAVQKKYEESQRKAQLEEEKKQQQALERQNTLFDRVLAASNGLGVDEVESEDDDDEDRTMEDLQDAVDTIPVGELRRMVKTLMVVDTEVEEAVRNCVSQHHAKTKKKQKAQVAKGKGKSSNLKAKTVPDRELLGKFDIVAPLIAEQWGYTYGDAFILKICPSSTRARLWGTFEFGVISGIIRSSAPTTKLPDRPFSAGLRLEFVWRGREASGEDERHLARQHSISRTRAISSFSGMA</sequence>
<evidence type="ECO:0000256" key="1">
    <source>
        <dbReference type="SAM" id="Coils"/>
    </source>
</evidence>
<reference evidence="3 4" key="1">
    <citation type="submission" date="2024-05" db="EMBL/GenBank/DDBJ databases">
        <title>A draft genome resource for the thread blight pathogen Marasmius tenuissimus strain MS-2.</title>
        <authorList>
            <person name="Yulfo-Soto G.E."/>
            <person name="Baruah I.K."/>
            <person name="Amoako-Attah I."/>
            <person name="Bukari Y."/>
            <person name="Meinhardt L.W."/>
            <person name="Bailey B.A."/>
            <person name="Cohen S.P."/>
        </authorList>
    </citation>
    <scope>NUCLEOTIDE SEQUENCE [LARGE SCALE GENOMIC DNA]</scope>
    <source>
        <strain evidence="3 4">MS-2</strain>
    </source>
</reference>
<feature type="coiled-coil region" evidence="1">
    <location>
        <begin position="116"/>
        <end position="156"/>
    </location>
</feature>
<evidence type="ECO:0000313" key="4">
    <source>
        <dbReference type="Proteomes" id="UP001437256"/>
    </source>
</evidence>
<organism evidence="3 4">
    <name type="scientific">Marasmius tenuissimus</name>
    <dbReference type="NCBI Taxonomy" id="585030"/>
    <lineage>
        <taxon>Eukaryota</taxon>
        <taxon>Fungi</taxon>
        <taxon>Dikarya</taxon>
        <taxon>Basidiomycota</taxon>
        <taxon>Agaricomycotina</taxon>
        <taxon>Agaricomycetes</taxon>
        <taxon>Agaricomycetidae</taxon>
        <taxon>Agaricales</taxon>
        <taxon>Marasmiineae</taxon>
        <taxon>Marasmiaceae</taxon>
        <taxon>Marasmius</taxon>
    </lineage>
</organism>
<evidence type="ECO:0000256" key="2">
    <source>
        <dbReference type="SAM" id="MobiDB-lite"/>
    </source>
</evidence>
<accession>A0ABR3A656</accession>
<dbReference type="Proteomes" id="UP001437256">
    <property type="component" value="Unassembled WGS sequence"/>
</dbReference>
<feature type="compositionally biased region" description="Low complexity" evidence="2">
    <location>
        <begin position="237"/>
        <end position="247"/>
    </location>
</feature>